<dbReference type="AlphaFoldDB" id="A0A4W5LER0"/>
<evidence type="ECO:0000256" key="3">
    <source>
        <dbReference type="SAM" id="MobiDB-lite"/>
    </source>
</evidence>
<evidence type="ECO:0000313" key="6">
    <source>
        <dbReference type="Proteomes" id="UP000314982"/>
    </source>
</evidence>
<dbReference type="Pfam" id="PF02244">
    <property type="entry name" value="Propep_M14"/>
    <property type="match status" value="1"/>
</dbReference>
<evidence type="ECO:0000259" key="4">
    <source>
        <dbReference type="Pfam" id="PF02244"/>
    </source>
</evidence>
<keyword evidence="6" id="KW-1185">Reference proteome</keyword>
<sequence length="108" mass="12375">METTDLSPSVDIRVPFTSLQTVKAFLETEDIEYFIMIKDLQVMLDEEKEQMLSAARATAPRTSDDYDYSNYHTIADVSSISRNASSKEKWDSPFHMTTQSSTHSGRHY</sequence>
<dbReference type="InterPro" id="IPR003146">
    <property type="entry name" value="M14A_act_pep"/>
</dbReference>
<dbReference type="STRING" id="62062.ENSHHUP00000024327"/>
<name>A0A4W5LER0_9TELE</name>
<evidence type="ECO:0000256" key="2">
    <source>
        <dbReference type="ARBA" id="ARBA00022833"/>
    </source>
</evidence>
<protein>
    <recommendedName>
        <fullName evidence="4">Carboxypeptidase activation peptide domain-containing protein</fullName>
    </recommendedName>
</protein>
<reference evidence="5" key="2">
    <citation type="submission" date="2025-08" db="UniProtKB">
        <authorList>
            <consortium name="Ensembl"/>
        </authorList>
    </citation>
    <scope>IDENTIFICATION</scope>
</reference>
<evidence type="ECO:0000313" key="5">
    <source>
        <dbReference type="Ensembl" id="ENSHHUP00000024327.1"/>
    </source>
</evidence>
<dbReference type="Ensembl" id="ENSHHUT00000025241.1">
    <property type="protein sequence ID" value="ENSHHUP00000024327.1"/>
    <property type="gene ID" value="ENSHHUG00000015261.1"/>
</dbReference>
<keyword evidence="1" id="KW-0479">Metal-binding</keyword>
<dbReference type="InterPro" id="IPR036990">
    <property type="entry name" value="M14A-like_propep"/>
</dbReference>
<reference evidence="6" key="1">
    <citation type="submission" date="2018-06" db="EMBL/GenBank/DDBJ databases">
        <title>Genome assembly of Danube salmon.</title>
        <authorList>
            <person name="Macqueen D.J."/>
            <person name="Gundappa M.K."/>
        </authorList>
    </citation>
    <scope>NUCLEOTIDE SEQUENCE [LARGE SCALE GENOMIC DNA]</scope>
</reference>
<feature type="region of interest" description="Disordered" evidence="3">
    <location>
        <begin position="84"/>
        <end position="108"/>
    </location>
</feature>
<feature type="domain" description="Carboxypeptidase activation peptide" evidence="4">
    <location>
        <begin position="8"/>
        <end position="47"/>
    </location>
</feature>
<dbReference type="SUPFAM" id="SSF54897">
    <property type="entry name" value="Protease propeptides/inhibitors"/>
    <property type="match status" value="1"/>
</dbReference>
<reference evidence="5" key="3">
    <citation type="submission" date="2025-09" db="UniProtKB">
        <authorList>
            <consortium name="Ensembl"/>
        </authorList>
    </citation>
    <scope>IDENTIFICATION</scope>
</reference>
<feature type="compositionally biased region" description="Polar residues" evidence="3">
    <location>
        <begin position="95"/>
        <end position="108"/>
    </location>
</feature>
<organism evidence="5 6">
    <name type="scientific">Hucho hucho</name>
    <name type="common">huchen</name>
    <dbReference type="NCBI Taxonomy" id="62062"/>
    <lineage>
        <taxon>Eukaryota</taxon>
        <taxon>Metazoa</taxon>
        <taxon>Chordata</taxon>
        <taxon>Craniata</taxon>
        <taxon>Vertebrata</taxon>
        <taxon>Euteleostomi</taxon>
        <taxon>Actinopterygii</taxon>
        <taxon>Neopterygii</taxon>
        <taxon>Teleostei</taxon>
        <taxon>Protacanthopterygii</taxon>
        <taxon>Salmoniformes</taxon>
        <taxon>Salmonidae</taxon>
        <taxon>Salmoninae</taxon>
        <taxon>Hucho</taxon>
    </lineage>
</organism>
<proteinExistence type="predicted"/>
<keyword evidence="2" id="KW-0862">Zinc</keyword>
<evidence type="ECO:0000256" key="1">
    <source>
        <dbReference type="ARBA" id="ARBA00022723"/>
    </source>
</evidence>
<dbReference type="GO" id="GO:0046872">
    <property type="term" value="F:metal ion binding"/>
    <property type="evidence" value="ECO:0007669"/>
    <property type="project" value="UniProtKB-KW"/>
</dbReference>
<dbReference type="Gene3D" id="3.30.70.340">
    <property type="entry name" value="Metallocarboxypeptidase-like"/>
    <property type="match status" value="1"/>
</dbReference>
<accession>A0A4W5LER0</accession>
<dbReference type="Proteomes" id="UP000314982">
    <property type="component" value="Unassembled WGS sequence"/>
</dbReference>